<dbReference type="Gene3D" id="1.20.1530.10">
    <property type="entry name" value="Na+/H+ antiporter like domain"/>
    <property type="match status" value="1"/>
</dbReference>
<keyword evidence="6 12" id="KW-0812">Transmembrane</keyword>
<dbReference type="SUPFAM" id="SSF52833">
    <property type="entry name" value="Thioredoxin-like"/>
    <property type="match status" value="1"/>
</dbReference>
<dbReference type="OrthoDB" id="117402at2"/>
<dbReference type="InterPro" id="IPR023171">
    <property type="entry name" value="Na/H_antiporter_dom_sf"/>
</dbReference>
<evidence type="ECO:0000256" key="12">
    <source>
        <dbReference type="HAMAP-Rule" id="MF_01844"/>
    </source>
</evidence>
<dbReference type="PANTHER" id="PTHR30341">
    <property type="entry name" value="SODIUM ION/PROTON ANTIPORTER NHAA-RELATED"/>
    <property type="match status" value="1"/>
</dbReference>
<keyword evidence="3 12" id="KW-0813">Transport</keyword>
<feature type="transmembrane region" description="Helical" evidence="12">
    <location>
        <begin position="135"/>
        <end position="156"/>
    </location>
</feature>
<evidence type="ECO:0000259" key="13">
    <source>
        <dbReference type="PROSITE" id="PS51352"/>
    </source>
</evidence>
<feature type="transmembrane region" description="Helical" evidence="12">
    <location>
        <begin position="331"/>
        <end position="355"/>
    </location>
</feature>
<evidence type="ECO:0000313" key="14">
    <source>
        <dbReference type="EMBL" id="SFB93217.1"/>
    </source>
</evidence>
<protein>
    <recommendedName>
        <fullName evidence="12">Na(+)/H(+) antiporter NhaA</fullName>
    </recommendedName>
    <alternativeName>
        <fullName evidence="12">Sodium/proton antiporter NhaA</fullName>
    </alternativeName>
</protein>
<feature type="transmembrane region" description="Helical" evidence="12">
    <location>
        <begin position="31"/>
        <end position="52"/>
    </location>
</feature>
<evidence type="ECO:0000256" key="8">
    <source>
        <dbReference type="ARBA" id="ARBA00023053"/>
    </source>
</evidence>
<keyword evidence="15" id="KW-1185">Reference proteome</keyword>
<comment type="catalytic activity">
    <reaction evidence="12">
        <text>Na(+)(in) + 2 H(+)(out) = Na(+)(out) + 2 H(+)(in)</text>
        <dbReference type="Rhea" id="RHEA:29251"/>
        <dbReference type="ChEBI" id="CHEBI:15378"/>
        <dbReference type="ChEBI" id="CHEBI:29101"/>
    </reaction>
</comment>
<evidence type="ECO:0000256" key="11">
    <source>
        <dbReference type="ARBA" id="ARBA00023201"/>
    </source>
</evidence>
<dbReference type="STRING" id="574651.SAMN04487968_102344"/>
<keyword evidence="9 12" id="KW-0406">Ion transport</keyword>
<feature type="transmembrane region" description="Helical" evidence="12">
    <location>
        <begin position="192"/>
        <end position="208"/>
    </location>
</feature>
<feature type="transmembrane region" description="Helical" evidence="12">
    <location>
        <begin position="163"/>
        <end position="186"/>
    </location>
</feature>
<dbReference type="HAMAP" id="MF_01844">
    <property type="entry name" value="NhaA"/>
    <property type="match status" value="1"/>
</dbReference>
<dbReference type="RefSeq" id="WP_091120677.1">
    <property type="nucleotide sequence ID" value="NZ_FOLB01000002.1"/>
</dbReference>
<feature type="transmembrane region" description="Helical" evidence="12">
    <location>
        <begin position="75"/>
        <end position="93"/>
    </location>
</feature>
<evidence type="ECO:0000313" key="15">
    <source>
        <dbReference type="Proteomes" id="UP000198832"/>
    </source>
</evidence>
<evidence type="ECO:0000256" key="1">
    <source>
        <dbReference type="ARBA" id="ARBA00004429"/>
    </source>
</evidence>
<keyword evidence="11 12" id="KW-0739">Sodium transport</keyword>
<keyword evidence="4 12" id="KW-0050">Antiport</keyword>
<sequence>MAYDDPQTATPWTHRVAHGVKAFATAESSGAAALVAAVLAALVWCSIDAPGYESFWSTSASVAAGGHHLAEPLRVWVNSGLMTLFFLVVGLEARREFDLGDLRERRRFVLPCAAGLAGMAVPVLIYLLVLGGGDSAWGMVMSTDTALALGLLSVVGRRLPDRLRIFLVTVFVVDDVVALLIVTIAYTDEVSVRPLVVALVALGLVGVVRRVANRPLLVPVLLLCVTWVALLRSGVDPIVLGLVVGLATSAYAPSRDDLEQASSLFLGFREQPTPELARAANVGVIRSVSTNALLQSRLQPWTGYVVVPLFALANAGISLDPTFLRSALSHSLVWAIVAAYVVGKPIGVVGASWLVERMTGGSVRPAVGWTGVLGSGTLAGIGFTLSFIVADITLAGPRLAEAKLGVLLAALLSTAVSVVVFARTSRWTEVRRARALIGDATPLEDLCSEVDPDHDHVRGSATALVTLVEYGDLECPYCGRAESVVRELLRDTDLRYVWRHLPLTDVHPHAQLAAEASEAAGAQGRFWEMHDRLIDHQDQLEPRDLLDHARALGLDVDRFKDDLVEHRHAARVARDVESADLSTVAGTPTFFINGRRHHGSFNLESLSAAIDEARARTLLEASPPVPDAPA</sequence>
<proteinExistence type="inferred from homology"/>
<feature type="transmembrane region" description="Helical" evidence="12">
    <location>
        <begin position="108"/>
        <end position="129"/>
    </location>
</feature>
<evidence type="ECO:0000256" key="9">
    <source>
        <dbReference type="ARBA" id="ARBA00023065"/>
    </source>
</evidence>
<comment type="similarity">
    <text evidence="2">In the N-terminal section; belongs to the NhaA Na(+)/H(+) (TC 2.A.33) antiporter family.</text>
</comment>
<accession>A0A1I1F1T2</accession>
<evidence type="ECO:0000256" key="4">
    <source>
        <dbReference type="ARBA" id="ARBA00022449"/>
    </source>
</evidence>
<dbReference type="GO" id="GO:0015385">
    <property type="term" value="F:sodium:proton antiporter activity"/>
    <property type="evidence" value="ECO:0007669"/>
    <property type="project" value="TreeGrafter"/>
</dbReference>
<feature type="transmembrane region" description="Helical" evidence="12">
    <location>
        <begin position="367"/>
        <end position="390"/>
    </location>
</feature>
<keyword evidence="7 12" id="KW-1133">Transmembrane helix</keyword>
<dbReference type="InterPro" id="IPR012336">
    <property type="entry name" value="Thioredoxin-like_fold"/>
</dbReference>
<evidence type="ECO:0000256" key="3">
    <source>
        <dbReference type="ARBA" id="ARBA00022448"/>
    </source>
</evidence>
<feature type="transmembrane region" description="Helical" evidence="12">
    <location>
        <begin position="402"/>
        <end position="422"/>
    </location>
</feature>
<dbReference type="Proteomes" id="UP000198832">
    <property type="component" value="Unassembled WGS sequence"/>
</dbReference>
<keyword evidence="5 12" id="KW-1003">Cell membrane</keyword>
<evidence type="ECO:0000256" key="5">
    <source>
        <dbReference type="ARBA" id="ARBA00022475"/>
    </source>
</evidence>
<reference evidence="14 15" key="1">
    <citation type="submission" date="2016-10" db="EMBL/GenBank/DDBJ databases">
        <authorList>
            <person name="de Groot N.N."/>
        </authorList>
    </citation>
    <scope>NUCLEOTIDE SEQUENCE [LARGE SCALE GENOMIC DNA]</scope>
    <source>
        <strain evidence="14 15">CGMCC 1.7056</strain>
    </source>
</reference>
<comment type="function">
    <text evidence="12">Na(+)/H(+) antiporter that extrudes sodium in exchange for external protons.</text>
</comment>
<keyword evidence="10 12" id="KW-0472">Membrane</keyword>
<organism evidence="14 15">
    <name type="scientific">Nocardioides terrae</name>
    <dbReference type="NCBI Taxonomy" id="574651"/>
    <lineage>
        <taxon>Bacteria</taxon>
        <taxon>Bacillati</taxon>
        <taxon>Actinomycetota</taxon>
        <taxon>Actinomycetes</taxon>
        <taxon>Propionibacteriales</taxon>
        <taxon>Nocardioidaceae</taxon>
        <taxon>Nocardioides</taxon>
    </lineage>
</organism>
<comment type="subcellular location">
    <subcellularLocation>
        <location evidence="1">Cell inner membrane</location>
        <topology evidence="1">Multi-pass membrane protein</topology>
    </subcellularLocation>
    <subcellularLocation>
        <location evidence="12">Cell membrane</location>
        <topology evidence="12">Multi-pass membrane protein</topology>
    </subcellularLocation>
</comment>
<feature type="transmembrane region" description="Helical" evidence="12">
    <location>
        <begin position="215"/>
        <end position="231"/>
    </location>
</feature>
<keyword evidence="8 12" id="KW-0915">Sodium</keyword>
<evidence type="ECO:0000256" key="10">
    <source>
        <dbReference type="ARBA" id="ARBA00023136"/>
    </source>
</evidence>
<dbReference type="InterPro" id="IPR004670">
    <property type="entry name" value="NhaA"/>
</dbReference>
<dbReference type="InterPro" id="IPR036249">
    <property type="entry name" value="Thioredoxin-like_sf"/>
</dbReference>
<dbReference type="Gene3D" id="3.40.30.10">
    <property type="entry name" value="Glutaredoxin"/>
    <property type="match status" value="1"/>
</dbReference>
<name>A0A1I1F1T2_9ACTN</name>
<evidence type="ECO:0000256" key="2">
    <source>
        <dbReference type="ARBA" id="ARBA00007006"/>
    </source>
</evidence>
<feature type="domain" description="Thioredoxin" evidence="13">
    <location>
        <begin position="435"/>
        <end position="615"/>
    </location>
</feature>
<dbReference type="Pfam" id="PF13462">
    <property type="entry name" value="Thioredoxin_4"/>
    <property type="match status" value="1"/>
</dbReference>
<dbReference type="PROSITE" id="PS51352">
    <property type="entry name" value="THIOREDOXIN_2"/>
    <property type="match status" value="1"/>
</dbReference>
<comment type="similarity">
    <text evidence="12">Belongs to the NhaA Na(+)/H(+) (TC 2.A.33) antiporter family.</text>
</comment>
<dbReference type="GO" id="GO:0005886">
    <property type="term" value="C:plasma membrane"/>
    <property type="evidence" value="ECO:0007669"/>
    <property type="project" value="UniProtKB-SubCell"/>
</dbReference>
<dbReference type="AlphaFoldDB" id="A0A1I1F1T2"/>
<dbReference type="EMBL" id="FOLB01000002">
    <property type="protein sequence ID" value="SFB93217.1"/>
    <property type="molecule type" value="Genomic_DNA"/>
</dbReference>
<evidence type="ECO:0000256" key="7">
    <source>
        <dbReference type="ARBA" id="ARBA00022989"/>
    </source>
</evidence>
<dbReference type="Pfam" id="PF06965">
    <property type="entry name" value="Na_H_antiport_1"/>
    <property type="match status" value="1"/>
</dbReference>
<dbReference type="PANTHER" id="PTHR30341:SF0">
    <property type="entry name" value="NA(+)_H(+) ANTIPORTER NHAA"/>
    <property type="match status" value="1"/>
</dbReference>
<evidence type="ECO:0000256" key="6">
    <source>
        <dbReference type="ARBA" id="ARBA00022692"/>
    </source>
</evidence>
<dbReference type="InterPro" id="IPR013766">
    <property type="entry name" value="Thioredoxin_domain"/>
</dbReference>
<dbReference type="GO" id="GO:0006885">
    <property type="term" value="P:regulation of pH"/>
    <property type="evidence" value="ECO:0007669"/>
    <property type="project" value="InterPro"/>
</dbReference>
<gene>
    <name evidence="12" type="primary">nhaA</name>
    <name evidence="14" type="ORF">SAMN04487968_102344</name>
</gene>